<dbReference type="AlphaFoldDB" id="A0A0C2ZI34"/>
<sequence length="284" mass="31830">MLFPQATTVLAVWDWRTGSQIMLIRCPEFHSFTFISDELLLVAFVDGGQVSLRVLAVTPGNSMSLAEDVQYLCELRFPQLRATVEDVSIISEPSPTSTVLNITAVPFTASTDVLFTVTLRYSMGTNFESALVLLVPRSIILYQVSCVSSSPPKYVGWETWGPTGSRMLDIEPSDVWVCHSYGMKFIHKDGEANTSVYDLNPYATRKDVNTANPHIPWKAMKETKIGGRRNPFKMDVITYLPGREASLKLTPNEHGWKAAMITEDHIVMVQSPHDPTRKYAYMAM</sequence>
<protein>
    <submittedName>
        <fullName evidence="1">Uncharacterized protein</fullName>
    </submittedName>
</protein>
<reference evidence="2" key="2">
    <citation type="submission" date="2015-01" db="EMBL/GenBank/DDBJ databases">
        <title>Evolutionary Origins and Diversification of the Mycorrhizal Mutualists.</title>
        <authorList>
            <consortium name="DOE Joint Genome Institute"/>
            <consortium name="Mycorrhizal Genomics Consortium"/>
            <person name="Kohler A."/>
            <person name="Kuo A."/>
            <person name="Nagy L.G."/>
            <person name="Floudas D."/>
            <person name="Copeland A."/>
            <person name="Barry K.W."/>
            <person name="Cichocki N."/>
            <person name="Veneault-Fourrey C."/>
            <person name="LaButti K."/>
            <person name="Lindquist E.A."/>
            <person name="Lipzen A."/>
            <person name="Lundell T."/>
            <person name="Morin E."/>
            <person name="Murat C."/>
            <person name="Riley R."/>
            <person name="Ohm R."/>
            <person name="Sun H."/>
            <person name="Tunlid A."/>
            <person name="Henrissat B."/>
            <person name="Grigoriev I.V."/>
            <person name="Hibbett D.S."/>
            <person name="Martin F."/>
        </authorList>
    </citation>
    <scope>NUCLEOTIDE SEQUENCE [LARGE SCALE GENOMIC DNA]</scope>
    <source>
        <strain evidence="2">Foug A</strain>
    </source>
</reference>
<dbReference type="HOGENOM" id="CLU_980584_0_0_1"/>
<evidence type="ECO:0000313" key="2">
    <source>
        <dbReference type="Proteomes" id="UP000053989"/>
    </source>
</evidence>
<keyword evidence="2" id="KW-1185">Reference proteome</keyword>
<gene>
    <name evidence="1" type="ORF">SCLCIDRAFT_554522</name>
</gene>
<accession>A0A0C2ZI34</accession>
<dbReference type="OrthoDB" id="3174109at2759"/>
<organism evidence="1 2">
    <name type="scientific">Scleroderma citrinum Foug A</name>
    <dbReference type="NCBI Taxonomy" id="1036808"/>
    <lineage>
        <taxon>Eukaryota</taxon>
        <taxon>Fungi</taxon>
        <taxon>Dikarya</taxon>
        <taxon>Basidiomycota</taxon>
        <taxon>Agaricomycotina</taxon>
        <taxon>Agaricomycetes</taxon>
        <taxon>Agaricomycetidae</taxon>
        <taxon>Boletales</taxon>
        <taxon>Sclerodermatineae</taxon>
        <taxon>Sclerodermataceae</taxon>
        <taxon>Scleroderma</taxon>
    </lineage>
</organism>
<dbReference type="InParanoid" id="A0A0C2ZI34"/>
<name>A0A0C2ZI34_9AGAM</name>
<dbReference type="Proteomes" id="UP000053989">
    <property type="component" value="Unassembled WGS sequence"/>
</dbReference>
<proteinExistence type="predicted"/>
<evidence type="ECO:0000313" key="1">
    <source>
        <dbReference type="EMBL" id="KIM52452.1"/>
    </source>
</evidence>
<dbReference type="EMBL" id="KN822210">
    <property type="protein sequence ID" value="KIM52452.1"/>
    <property type="molecule type" value="Genomic_DNA"/>
</dbReference>
<reference evidence="1 2" key="1">
    <citation type="submission" date="2014-04" db="EMBL/GenBank/DDBJ databases">
        <authorList>
            <consortium name="DOE Joint Genome Institute"/>
            <person name="Kuo A."/>
            <person name="Kohler A."/>
            <person name="Nagy L.G."/>
            <person name="Floudas D."/>
            <person name="Copeland A."/>
            <person name="Barry K.W."/>
            <person name="Cichocki N."/>
            <person name="Veneault-Fourrey C."/>
            <person name="LaButti K."/>
            <person name="Lindquist E.A."/>
            <person name="Lipzen A."/>
            <person name="Lundell T."/>
            <person name="Morin E."/>
            <person name="Murat C."/>
            <person name="Sun H."/>
            <person name="Tunlid A."/>
            <person name="Henrissat B."/>
            <person name="Grigoriev I.V."/>
            <person name="Hibbett D.S."/>
            <person name="Martin F."/>
            <person name="Nordberg H.P."/>
            <person name="Cantor M.N."/>
            <person name="Hua S.X."/>
        </authorList>
    </citation>
    <scope>NUCLEOTIDE SEQUENCE [LARGE SCALE GENOMIC DNA]</scope>
    <source>
        <strain evidence="1 2">Foug A</strain>
    </source>
</reference>